<feature type="domain" description="P68 RBP/TagC-like beta-propeller" evidence="2">
    <location>
        <begin position="126"/>
        <end position="373"/>
    </location>
</feature>
<keyword evidence="1" id="KW-0732">Signal</keyword>
<protein>
    <recommendedName>
        <fullName evidence="2">P68 RBP/TagC-like beta-propeller domain-containing protein</fullName>
    </recommendedName>
</protein>
<evidence type="ECO:0000256" key="1">
    <source>
        <dbReference type="SAM" id="SignalP"/>
    </source>
</evidence>
<feature type="signal peptide" evidence="1">
    <location>
        <begin position="1"/>
        <end position="34"/>
    </location>
</feature>
<reference evidence="3" key="2">
    <citation type="submission" date="2020-09" db="EMBL/GenBank/DDBJ databases">
        <authorList>
            <person name="Sun Q."/>
            <person name="Ohkuma M."/>
        </authorList>
    </citation>
    <scope>NUCLEOTIDE SEQUENCE</scope>
    <source>
        <strain evidence="3">JCM 4834</strain>
    </source>
</reference>
<dbReference type="Pfam" id="PF21311">
    <property type="entry name" value="Phage_RBD_prop"/>
    <property type="match status" value="1"/>
</dbReference>
<dbReference type="RefSeq" id="WP_229886316.1">
    <property type="nucleotide sequence ID" value="NZ_BMVX01000008.1"/>
</dbReference>
<sequence>MNELQISRRHLLTLTGAAALAAAGLGSATGTARAAAAGLPASKLIRVEGNTGPAYFREETLHEGTVLQSIGFDNVNRRLYVAQLIQGGRKLPGESAAVSGATRDLHGDLSITEWTLGADAADGSGTGRITGSMYLRGFGHGVSIGVEPSGSSTYLWTEVDAVQDVKNGTSRGSRLCRFRFASSATPLDATNASLQKFTPVPGSVNNTASIDPITNRLVVRYSLGGMRYRLYDLAAARAGDFTAPLAEIAEPAIAIDRARFGYPSFQGYAAAGSYLYLLHGNSYGTMQDHDKNEATPEILISAPGEGNTHLTSVDLNTGQIVRTFHSKAGYTLPFREPEGLAVQIPQPGNPEVYRLCMGFASGETGGQRKASVYYKDSLVQP</sequence>
<dbReference type="EMBL" id="BMVX01000008">
    <property type="protein sequence ID" value="GGZ65120.1"/>
    <property type="molecule type" value="Genomic_DNA"/>
</dbReference>
<dbReference type="InterPro" id="IPR048799">
    <property type="entry name" value="P68_RBP_TagC-like_beta-prop"/>
</dbReference>
<reference evidence="3" key="1">
    <citation type="journal article" date="2014" name="Int. J. Syst. Evol. Microbiol.">
        <title>Complete genome sequence of Corynebacterium casei LMG S-19264T (=DSM 44701T), isolated from a smear-ripened cheese.</title>
        <authorList>
            <consortium name="US DOE Joint Genome Institute (JGI-PGF)"/>
            <person name="Walter F."/>
            <person name="Albersmeier A."/>
            <person name="Kalinowski J."/>
            <person name="Ruckert C."/>
        </authorList>
    </citation>
    <scope>NUCLEOTIDE SEQUENCE</scope>
    <source>
        <strain evidence="3">JCM 4834</strain>
    </source>
</reference>
<evidence type="ECO:0000313" key="4">
    <source>
        <dbReference type="Proteomes" id="UP000634660"/>
    </source>
</evidence>
<organism evidence="3 4">
    <name type="scientific">Streptomyces subrutilus</name>
    <dbReference type="NCBI Taxonomy" id="36818"/>
    <lineage>
        <taxon>Bacteria</taxon>
        <taxon>Bacillati</taxon>
        <taxon>Actinomycetota</taxon>
        <taxon>Actinomycetes</taxon>
        <taxon>Kitasatosporales</taxon>
        <taxon>Streptomycetaceae</taxon>
        <taxon>Streptomyces</taxon>
    </lineage>
</organism>
<evidence type="ECO:0000259" key="2">
    <source>
        <dbReference type="Pfam" id="PF21311"/>
    </source>
</evidence>
<accession>A0A918V3R1</accession>
<dbReference type="PROSITE" id="PS51318">
    <property type="entry name" value="TAT"/>
    <property type="match status" value="1"/>
</dbReference>
<feature type="chain" id="PRO_5037480269" description="P68 RBP/TagC-like beta-propeller domain-containing protein" evidence="1">
    <location>
        <begin position="35"/>
        <end position="381"/>
    </location>
</feature>
<gene>
    <name evidence="3" type="ORF">GCM10010371_26030</name>
</gene>
<name>A0A918V3R1_9ACTN</name>
<comment type="caution">
    <text evidence="3">The sequence shown here is derived from an EMBL/GenBank/DDBJ whole genome shotgun (WGS) entry which is preliminary data.</text>
</comment>
<evidence type="ECO:0000313" key="3">
    <source>
        <dbReference type="EMBL" id="GGZ65120.1"/>
    </source>
</evidence>
<proteinExistence type="predicted"/>
<dbReference type="AlphaFoldDB" id="A0A918V3R1"/>
<dbReference type="Proteomes" id="UP000634660">
    <property type="component" value="Unassembled WGS sequence"/>
</dbReference>
<dbReference type="InterPro" id="IPR006311">
    <property type="entry name" value="TAT_signal"/>
</dbReference>